<sequence length="303" mass="34530">MEKEYLLRKLNKVEQFATTSKTGRLLSNPFRYLSSLFFREFIYRRNKQERIREVNLFWDRKMQVALPASTDIYLAGGKTHDSEIRLTRFLIRNLDQGDNFLDIGAHYGFFTLLAAALTGNTGHIDSFEPAAKSFALLQANTRDLPQVAIRQQAVSDTAEPVTFYQFPNLFSEYNSMDVDQFSGETWFSEFQPEKTTVTATTVDQLVQETGRVPKIIKIDVEGGEYQVLKGGVQLLTAHSPIIAMEHLEAARHNEKHQEAVNLLRQLGYQSYIITAQGGQEAITDINAYLTGNKMESDNIIFRK</sequence>
<dbReference type="PANTHER" id="PTHR34203:SF15">
    <property type="entry name" value="SLL1173 PROTEIN"/>
    <property type="match status" value="1"/>
</dbReference>
<keyword evidence="2" id="KW-0489">Methyltransferase</keyword>
<reference evidence="2 3" key="1">
    <citation type="submission" date="2018-03" db="EMBL/GenBank/DDBJ databases">
        <title>Genomic Encyclopedia of Type Strains, Phase III (KMG-III): the genomes of soil and plant-associated and newly described type strains.</title>
        <authorList>
            <person name="Whitman W."/>
        </authorList>
    </citation>
    <scope>NUCLEOTIDE SEQUENCE [LARGE SCALE GENOMIC DNA]</scope>
    <source>
        <strain evidence="2 3">CGMCC 1.12700</strain>
    </source>
</reference>
<dbReference type="AlphaFoldDB" id="A0A2P8CVP8"/>
<dbReference type="SUPFAM" id="SSF53335">
    <property type="entry name" value="S-adenosyl-L-methionine-dependent methyltransferases"/>
    <property type="match status" value="1"/>
</dbReference>
<dbReference type="GO" id="GO:0008168">
    <property type="term" value="F:methyltransferase activity"/>
    <property type="evidence" value="ECO:0007669"/>
    <property type="project" value="UniProtKB-KW"/>
</dbReference>
<dbReference type="InterPro" id="IPR052514">
    <property type="entry name" value="SAM-dependent_MTase"/>
</dbReference>
<dbReference type="NCBIfam" id="TIGR01444">
    <property type="entry name" value="fkbM_fam"/>
    <property type="match status" value="1"/>
</dbReference>
<dbReference type="RefSeq" id="WP_106525070.1">
    <property type="nucleotide sequence ID" value="NZ_PYGD01000013.1"/>
</dbReference>
<name>A0A2P8CVP8_9BACT</name>
<comment type="caution">
    <text evidence="2">The sequence shown here is derived from an EMBL/GenBank/DDBJ whole genome shotgun (WGS) entry which is preliminary data.</text>
</comment>
<keyword evidence="3" id="KW-1185">Reference proteome</keyword>
<organism evidence="2 3">
    <name type="scientific">Taibaiella chishuiensis</name>
    <dbReference type="NCBI Taxonomy" id="1434707"/>
    <lineage>
        <taxon>Bacteria</taxon>
        <taxon>Pseudomonadati</taxon>
        <taxon>Bacteroidota</taxon>
        <taxon>Chitinophagia</taxon>
        <taxon>Chitinophagales</taxon>
        <taxon>Chitinophagaceae</taxon>
        <taxon>Taibaiella</taxon>
    </lineage>
</organism>
<dbReference type="InterPro" id="IPR029063">
    <property type="entry name" value="SAM-dependent_MTases_sf"/>
</dbReference>
<dbReference type="PANTHER" id="PTHR34203">
    <property type="entry name" value="METHYLTRANSFERASE, FKBM FAMILY PROTEIN"/>
    <property type="match status" value="1"/>
</dbReference>
<dbReference type="Proteomes" id="UP000240572">
    <property type="component" value="Unassembled WGS sequence"/>
</dbReference>
<evidence type="ECO:0000313" key="3">
    <source>
        <dbReference type="Proteomes" id="UP000240572"/>
    </source>
</evidence>
<dbReference type="Gene3D" id="3.40.50.150">
    <property type="entry name" value="Vaccinia Virus protein VP39"/>
    <property type="match status" value="1"/>
</dbReference>
<protein>
    <submittedName>
        <fullName evidence="2">FkbM family methyltransferase</fullName>
    </submittedName>
</protein>
<keyword evidence="2" id="KW-0808">Transferase</keyword>
<dbReference type="EMBL" id="PYGD01000013">
    <property type="protein sequence ID" value="PSK89042.1"/>
    <property type="molecule type" value="Genomic_DNA"/>
</dbReference>
<gene>
    <name evidence="2" type="ORF">B0I18_11354</name>
</gene>
<proteinExistence type="predicted"/>
<dbReference type="Pfam" id="PF05050">
    <property type="entry name" value="Methyltransf_21"/>
    <property type="match status" value="1"/>
</dbReference>
<feature type="domain" description="Methyltransferase FkbM" evidence="1">
    <location>
        <begin position="102"/>
        <end position="269"/>
    </location>
</feature>
<evidence type="ECO:0000313" key="2">
    <source>
        <dbReference type="EMBL" id="PSK89042.1"/>
    </source>
</evidence>
<evidence type="ECO:0000259" key="1">
    <source>
        <dbReference type="Pfam" id="PF05050"/>
    </source>
</evidence>
<dbReference type="InterPro" id="IPR006342">
    <property type="entry name" value="FkbM_mtfrase"/>
</dbReference>
<dbReference type="GO" id="GO:0032259">
    <property type="term" value="P:methylation"/>
    <property type="evidence" value="ECO:0007669"/>
    <property type="project" value="UniProtKB-KW"/>
</dbReference>
<dbReference type="OrthoDB" id="9812600at2"/>
<accession>A0A2P8CVP8</accession>